<evidence type="ECO:0000313" key="3">
    <source>
        <dbReference type="Proteomes" id="UP001236507"/>
    </source>
</evidence>
<dbReference type="Proteomes" id="UP001236507">
    <property type="component" value="Unassembled WGS sequence"/>
</dbReference>
<evidence type="ECO:0000256" key="1">
    <source>
        <dbReference type="SAM" id="Coils"/>
    </source>
</evidence>
<protein>
    <recommendedName>
        <fullName evidence="4">Transcription elongation factor GreA/GreB C-terminal domain-containing protein</fullName>
    </recommendedName>
</protein>
<dbReference type="RefSeq" id="WP_283344456.1">
    <property type="nucleotide sequence ID" value="NZ_JASHIF010000008.1"/>
</dbReference>
<sequence>MEKLAIKKQLFEKAIQQQQTLVNDIQKRLSDLKESITSLEVGSFGGSDDARREEDVEDIQQEKIHLANAKAELNKLETLYQVLQIDSKVNVGSIVKTELFNFIFAINMPQIEANGERYMLVSDQAPVFKALEGKTIGEEAQINRHHYTIKEIF</sequence>
<reference evidence="2 3" key="1">
    <citation type="submission" date="2023-05" db="EMBL/GenBank/DDBJ databases">
        <title>Novel species of genus Flectobacillus isolated from stream in China.</title>
        <authorList>
            <person name="Lu H."/>
        </authorList>
    </citation>
    <scope>NUCLEOTIDE SEQUENCE [LARGE SCALE GENOMIC DNA]</scope>
    <source>
        <strain evidence="2 3">KCTC 42575</strain>
    </source>
</reference>
<proteinExistence type="predicted"/>
<evidence type="ECO:0008006" key="4">
    <source>
        <dbReference type="Google" id="ProtNLM"/>
    </source>
</evidence>
<keyword evidence="3" id="KW-1185">Reference proteome</keyword>
<comment type="caution">
    <text evidence="2">The sequence shown here is derived from an EMBL/GenBank/DDBJ whole genome shotgun (WGS) entry which is preliminary data.</text>
</comment>
<dbReference type="EMBL" id="JASHIF010000008">
    <property type="protein sequence ID" value="MDI9859533.1"/>
    <property type="molecule type" value="Genomic_DNA"/>
</dbReference>
<accession>A0ABT6Y7I2</accession>
<keyword evidence="1" id="KW-0175">Coiled coil</keyword>
<evidence type="ECO:0000313" key="2">
    <source>
        <dbReference type="EMBL" id="MDI9859533.1"/>
    </source>
</evidence>
<gene>
    <name evidence="2" type="ORF">QM524_09950</name>
</gene>
<feature type="coiled-coil region" evidence="1">
    <location>
        <begin position="15"/>
        <end position="86"/>
    </location>
</feature>
<name>A0ABT6Y7I2_9BACT</name>
<organism evidence="2 3">
    <name type="scientific">Flectobacillus roseus</name>
    <dbReference type="NCBI Taxonomy" id="502259"/>
    <lineage>
        <taxon>Bacteria</taxon>
        <taxon>Pseudomonadati</taxon>
        <taxon>Bacteroidota</taxon>
        <taxon>Cytophagia</taxon>
        <taxon>Cytophagales</taxon>
        <taxon>Flectobacillaceae</taxon>
        <taxon>Flectobacillus</taxon>
    </lineage>
</organism>